<dbReference type="Proteomes" id="UP000321746">
    <property type="component" value="Unassembled WGS sequence"/>
</dbReference>
<dbReference type="SUPFAM" id="SSF46785">
    <property type="entry name" value="Winged helix' DNA-binding domain"/>
    <property type="match status" value="1"/>
</dbReference>
<dbReference type="InterPro" id="IPR014757">
    <property type="entry name" value="Tscrpt_reg_IclR_C"/>
</dbReference>
<dbReference type="Pfam" id="PF09339">
    <property type="entry name" value="HTH_IclR"/>
    <property type="match status" value="1"/>
</dbReference>
<dbReference type="GO" id="GO:0003700">
    <property type="term" value="F:DNA-binding transcription factor activity"/>
    <property type="evidence" value="ECO:0007669"/>
    <property type="project" value="TreeGrafter"/>
</dbReference>
<keyword evidence="2" id="KW-0238">DNA-binding</keyword>
<keyword evidence="7" id="KW-1185">Reference proteome</keyword>
<dbReference type="Gene3D" id="3.30.450.40">
    <property type="match status" value="1"/>
</dbReference>
<dbReference type="GO" id="GO:0003677">
    <property type="term" value="F:DNA binding"/>
    <property type="evidence" value="ECO:0007669"/>
    <property type="project" value="UniProtKB-KW"/>
</dbReference>
<proteinExistence type="predicted"/>
<evidence type="ECO:0000256" key="2">
    <source>
        <dbReference type="ARBA" id="ARBA00023125"/>
    </source>
</evidence>
<dbReference type="InterPro" id="IPR029016">
    <property type="entry name" value="GAF-like_dom_sf"/>
</dbReference>
<dbReference type="EMBL" id="BJYG01000005">
    <property type="protein sequence ID" value="GEN62436.1"/>
    <property type="molecule type" value="Genomic_DNA"/>
</dbReference>
<dbReference type="PANTHER" id="PTHR30136:SF24">
    <property type="entry name" value="HTH-TYPE TRANSCRIPTIONAL REPRESSOR ALLR"/>
    <property type="match status" value="1"/>
</dbReference>
<protein>
    <submittedName>
        <fullName evidence="6">IclR family transcriptional regulator</fullName>
    </submittedName>
</protein>
<dbReference type="SMART" id="SM00346">
    <property type="entry name" value="HTH_ICLR"/>
    <property type="match status" value="1"/>
</dbReference>
<dbReference type="InterPro" id="IPR050707">
    <property type="entry name" value="HTH_MetabolicPath_Reg"/>
</dbReference>
<accession>A0A511XHL1</accession>
<organism evidence="6 7">
    <name type="scientific">Acetobacter oeni</name>
    <dbReference type="NCBI Taxonomy" id="304077"/>
    <lineage>
        <taxon>Bacteria</taxon>
        <taxon>Pseudomonadati</taxon>
        <taxon>Pseudomonadota</taxon>
        <taxon>Alphaproteobacteria</taxon>
        <taxon>Acetobacterales</taxon>
        <taxon>Acetobacteraceae</taxon>
        <taxon>Acetobacter</taxon>
    </lineage>
</organism>
<feature type="domain" description="IclR-ED" evidence="5">
    <location>
        <begin position="72"/>
        <end position="248"/>
    </location>
</feature>
<evidence type="ECO:0000259" key="5">
    <source>
        <dbReference type="PROSITE" id="PS51078"/>
    </source>
</evidence>
<gene>
    <name evidence="6" type="ORF">AOE01nite_06600</name>
</gene>
<keyword evidence="3" id="KW-0804">Transcription</keyword>
<evidence type="ECO:0000256" key="3">
    <source>
        <dbReference type="ARBA" id="ARBA00023163"/>
    </source>
</evidence>
<dbReference type="PROSITE" id="PS51077">
    <property type="entry name" value="HTH_ICLR"/>
    <property type="match status" value="1"/>
</dbReference>
<evidence type="ECO:0000256" key="1">
    <source>
        <dbReference type="ARBA" id="ARBA00023015"/>
    </source>
</evidence>
<dbReference type="InterPro" id="IPR036390">
    <property type="entry name" value="WH_DNA-bd_sf"/>
</dbReference>
<feature type="domain" description="HTH iclR-type" evidence="4">
    <location>
        <begin position="12"/>
        <end position="71"/>
    </location>
</feature>
<name>A0A511XHL1_9PROT</name>
<dbReference type="Pfam" id="PF01614">
    <property type="entry name" value="IclR_C"/>
    <property type="match status" value="1"/>
</dbReference>
<dbReference type="PANTHER" id="PTHR30136">
    <property type="entry name" value="HELIX-TURN-HELIX TRANSCRIPTIONAL REGULATOR, ICLR FAMILY"/>
    <property type="match status" value="1"/>
</dbReference>
<keyword evidence="1" id="KW-0805">Transcription regulation</keyword>
<evidence type="ECO:0000313" key="7">
    <source>
        <dbReference type="Proteomes" id="UP000321746"/>
    </source>
</evidence>
<dbReference type="InterPro" id="IPR036388">
    <property type="entry name" value="WH-like_DNA-bd_sf"/>
</dbReference>
<comment type="caution">
    <text evidence="6">The sequence shown here is derived from an EMBL/GenBank/DDBJ whole genome shotgun (WGS) entry which is preliminary data.</text>
</comment>
<dbReference type="OrthoDB" id="6057486at2"/>
<evidence type="ECO:0000313" key="6">
    <source>
        <dbReference type="EMBL" id="GEN62436.1"/>
    </source>
</evidence>
<dbReference type="RefSeq" id="WP_146885996.1">
    <property type="nucleotide sequence ID" value="NZ_BJYG01000005.1"/>
</dbReference>
<dbReference type="InterPro" id="IPR005471">
    <property type="entry name" value="Tscrpt_reg_IclR_N"/>
</dbReference>
<dbReference type="AlphaFoldDB" id="A0A511XHL1"/>
<dbReference type="SUPFAM" id="SSF55781">
    <property type="entry name" value="GAF domain-like"/>
    <property type="match status" value="1"/>
</dbReference>
<dbReference type="GO" id="GO:0045892">
    <property type="term" value="P:negative regulation of DNA-templated transcription"/>
    <property type="evidence" value="ECO:0007669"/>
    <property type="project" value="TreeGrafter"/>
</dbReference>
<reference evidence="6 7" key="1">
    <citation type="submission" date="2019-07" db="EMBL/GenBank/DDBJ databases">
        <title>Whole genome shotgun sequence of Acetobacter oeni NBRC 105207.</title>
        <authorList>
            <person name="Hosoyama A."/>
            <person name="Uohara A."/>
            <person name="Ohji S."/>
            <person name="Ichikawa N."/>
        </authorList>
    </citation>
    <scope>NUCLEOTIDE SEQUENCE [LARGE SCALE GENOMIC DNA]</scope>
    <source>
        <strain evidence="6 7">NBRC 105207</strain>
    </source>
</reference>
<evidence type="ECO:0000259" key="4">
    <source>
        <dbReference type="PROSITE" id="PS51077"/>
    </source>
</evidence>
<dbReference type="PROSITE" id="PS51078">
    <property type="entry name" value="ICLR_ED"/>
    <property type="match status" value="1"/>
</dbReference>
<sequence length="256" mass="28215">MNKVSQIWPDGTQTLGRGLTLMVAVSAGHTTIPALMAHLTLSRSTTQRLASALVQTGWLVQNSDHTYALGPCLLELASGQEENPLRDLAKPLLRNLGDRTRDTVHLGIRSGDDVLYLDKVYGQRGLEMRSRTGLRLPLALTGIGRALILDDTPMEWERLYHLAGGQPEKFASWLTRMRGYQKSRHVFDLEDNEPGIHCVAAPVCDSNGQITAALSVASASPYLPRRRMEELAPMVRHTAEALSRQLGWKGERSDAA</sequence>
<dbReference type="Gene3D" id="1.10.10.10">
    <property type="entry name" value="Winged helix-like DNA-binding domain superfamily/Winged helix DNA-binding domain"/>
    <property type="match status" value="1"/>
</dbReference>